<reference evidence="3" key="1">
    <citation type="submission" date="2022-12" db="EMBL/GenBank/DDBJ databases">
        <title>New Phytohabitans aurantiacus sp. RD004123 nov., an actinomycete isolated from soil.</title>
        <authorList>
            <person name="Triningsih D.W."/>
            <person name="Harunari E."/>
            <person name="Igarashi Y."/>
        </authorList>
    </citation>
    <scope>NUCLEOTIDE SEQUENCE</scope>
    <source>
        <strain evidence="3">RD004123</strain>
    </source>
</reference>
<dbReference type="InterPro" id="IPR012338">
    <property type="entry name" value="Beta-lactam/transpept-like"/>
</dbReference>
<name>A0ABQ5QKL5_9ACTN</name>
<organism evidence="3 4">
    <name type="scientific">Phytohabitans aurantiacus</name>
    <dbReference type="NCBI Taxonomy" id="3016789"/>
    <lineage>
        <taxon>Bacteria</taxon>
        <taxon>Bacillati</taxon>
        <taxon>Actinomycetota</taxon>
        <taxon>Actinomycetes</taxon>
        <taxon>Micromonosporales</taxon>
        <taxon>Micromonosporaceae</taxon>
    </lineage>
</organism>
<dbReference type="Proteomes" id="UP001144280">
    <property type="component" value="Unassembled WGS sequence"/>
</dbReference>
<feature type="region of interest" description="Disordered" evidence="1">
    <location>
        <begin position="1"/>
        <end position="31"/>
    </location>
</feature>
<feature type="compositionally biased region" description="Basic and acidic residues" evidence="1">
    <location>
        <begin position="1"/>
        <end position="18"/>
    </location>
</feature>
<accession>A0ABQ5QKL5</accession>
<proteinExistence type="predicted"/>
<dbReference type="PANTHER" id="PTHR35333:SF3">
    <property type="entry name" value="BETA-LACTAMASE-TYPE TRANSPEPTIDASE FOLD CONTAINING PROTEIN"/>
    <property type="match status" value="1"/>
</dbReference>
<keyword evidence="2" id="KW-0812">Transmembrane</keyword>
<evidence type="ECO:0000256" key="1">
    <source>
        <dbReference type="SAM" id="MobiDB-lite"/>
    </source>
</evidence>
<sequence>MRERREATRHTDTRDEGLTHTMAKSRRRSRSGSGKALWAVLGVVTVAGLALAGVGLRTLPGSPLAASAAGSGGSTTTGASGSSNSPSASPSPTLPPLAIRPASITLDVEGDFSWAMIDRRDGKISGSKNMATTSSTASMIKAWIGADYLRRAAENGQTPSNLRMEQLRIMIRDSDNDAAQTLWGQVGRAASTQRMIKMCKLTDSKANSNWSITALSSRDTARLGACIADGRAAGKKWTPWLLDEMRAVRGVGDFGIRKAFAEDVSDTIAIKNGWVVRDASGEWEVNCLAIGDKWALGVMTHYPANLGYEYGAKICQDVALKLKTPTA</sequence>
<evidence type="ECO:0000313" key="4">
    <source>
        <dbReference type="Proteomes" id="UP001144280"/>
    </source>
</evidence>
<feature type="region of interest" description="Disordered" evidence="1">
    <location>
        <begin position="64"/>
        <end position="98"/>
    </location>
</feature>
<keyword evidence="2" id="KW-1133">Transmembrane helix</keyword>
<dbReference type="PANTHER" id="PTHR35333">
    <property type="entry name" value="BETA-LACTAMASE"/>
    <property type="match status" value="1"/>
</dbReference>
<dbReference type="InterPro" id="IPR000871">
    <property type="entry name" value="Beta-lactam_class-A"/>
</dbReference>
<comment type="caution">
    <text evidence="3">The sequence shown here is derived from an EMBL/GenBank/DDBJ whole genome shotgun (WGS) entry which is preliminary data.</text>
</comment>
<dbReference type="SUPFAM" id="SSF56601">
    <property type="entry name" value="beta-lactamase/transpeptidase-like"/>
    <property type="match status" value="1"/>
</dbReference>
<protein>
    <recommendedName>
        <fullName evidence="5">LppW family protein</fullName>
    </recommendedName>
</protein>
<evidence type="ECO:0008006" key="5">
    <source>
        <dbReference type="Google" id="ProtNLM"/>
    </source>
</evidence>
<dbReference type="Gene3D" id="3.40.710.10">
    <property type="entry name" value="DD-peptidase/beta-lactamase superfamily"/>
    <property type="match status" value="1"/>
</dbReference>
<evidence type="ECO:0000313" key="3">
    <source>
        <dbReference type="EMBL" id="GLH94779.1"/>
    </source>
</evidence>
<evidence type="ECO:0000256" key="2">
    <source>
        <dbReference type="SAM" id="Phobius"/>
    </source>
</evidence>
<feature type="transmembrane region" description="Helical" evidence="2">
    <location>
        <begin position="36"/>
        <end position="56"/>
    </location>
</feature>
<feature type="compositionally biased region" description="Low complexity" evidence="1">
    <location>
        <begin position="76"/>
        <end position="91"/>
    </location>
</feature>
<dbReference type="EMBL" id="BSDI01000001">
    <property type="protein sequence ID" value="GLH94779.1"/>
    <property type="molecule type" value="Genomic_DNA"/>
</dbReference>
<keyword evidence="4" id="KW-1185">Reference proteome</keyword>
<keyword evidence="2" id="KW-0472">Membrane</keyword>
<gene>
    <name evidence="3" type="ORF">Pa4123_00510</name>
</gene>